<feature type="domain" description="Sushi" evidence="7">
    <location>
        <begin position="449"/>
        <end position="516"/>
    </location>
</feature>
<dbReference type="PROSITE" id="PS50923">
    <property type="entry name" value="SUSHI"/>
    <property type="match status" value="5"/>
</dbReference>
<evidence type="ECO:0000256" key="5">
    <source>
        <dbReference type="PROSITE-ProRule" id="PRU00302"/>
    </source>
</evidence>
<reference evidence="9" key="1">
    <citation type="submission" date="2025-08" db="UniProtKB">
        <authorList>
            <consortium name="RefSeq"/>
        </authorList>
    </citation>
    <scope>IDENTIFICATION</scope>
</reference>
<evidence type="ECO:0000256" key="4">
    <source>
        <dbReference type="ARBA" id="ARBA00023157"/>
    </source>
</evidence>
<dbReference type="CDD" id="cd00033">
    <property type="entry name" value="CCP"/>
    <property type="match status" value="1"/>
</dbReference>
<dbReference type="Proteomes" id="UP000515154">
    <property type="component" value="Linkage group LG21"/>
</dbReference>
<evidence type="ECO:0000313" key="9">
    <source>
        <dbReference type="RefSeq" id="XP_029648920.2"/>
    </source>
</evidence>
<evidence type="ECO:0000313" key="8">
    <source>
        <dbReference type="Proteomes" id="UP000515154"/>
    </source>
</evidence>
<comment type="caution">
    <text evidence="5">Lacks conserved residue(s) required for the propagation of feature annotation.</text>
</comment>
<dbReference type="KEGG" id="osn:115222761"/>
<keyword evidence="4 5" id="KW-1015">Disulfide bond</keyword>
<dbReference type="InterPro" id="IPR000436">
    <property type="entry name" value="Sushi_SCR_CCP_dom"/>
</dbReference>
<evidence type="ECO:0000256" key="1">
    <source>
        <dbReference type="ARBA" id="ARBA00004328"/>
    </source>
</evidence>
<dbReference type="SUPFAM" id="SSF48726">
    <property type="entry name" value="Immunoglobulin"/>
    <property type="match status" value="1"/>
</dbReference>
<organism evidence="8 9">
    <name type="scientific">Octopus sinensis</name>
    <name type="common">East Asian common octopus</name>
    <dbReference type="NCBI Taxonomy" id="2607531"/>
    <lineage>
        <taxon>Eukaryota</taxon>
        <taxon>Metazoa</taxon>
        <taxon>Spiralia</taxon>
        <taxon>Lophotrochozoa</taxon>
        <taxon>Mollusca</taxon>
        <taxon>Cephalopoda</taxon>
        <taxon>Coleoidea</taxon>
        <taxon>Octopodiformes</taxon>
        <taxon>Octopoda</taxon>
        <taxon>Incirrata</taxon>
        <taxon>Octopodidae</taxon>
        <taxon>Octopus</taxon>
    </lineage>
</organism>
<feature type="domain" description="Ig-like" evidence="6">
    <location>
        <begin position="606"/>
        <end position="702"/>
    </location>
</feature>
<name>A0A6P7TF47_9MOLL</name>
<dbReference type="InterPro" id="IPR036179">
    <property type="entry name" value="Ig-like_dom_sf"/>
</dbReference>
<dbReference type="PANTHER" id="PTHR45785:SF2">
    <property type="entry name" value="COMPLEMENT FACTOR H-RELATED"/>
    <property type="match status" value="1"/>
</dbReference>
<evidence type="ECO:0000259" key="6">
    <source>
        <dbReference type="PROSITE" id="PS50835"/>
    </source>
</evidence>
<proteinExistence type="predicted"/>
<feature type="domain" description="Sushi" evidence="7">
    <location>
        <begin position="115"/>
        <end position="178"/>
    </location>
</feature>
<evidence type="ECO:0000259" key="7">
    <source>
        <dbReference type="PROSITE" id="PS50923"/>
    </source>
</evidence>
<dbReference type="InterPro" id="IPR013783">
    <property type="entry name" value="Ig-like_fold"/>
</dbReference>
<feature type="domain" description="Sushi" evidence="7">
    <location>
        <begin position="529"/>
        <end position="597"/>
    </location>
</feature>
<evidence type="ECO:0000256" key="2">
    <source>
        <dbReference type="ARBA" id="ARBA00022659"/>
    </source>
</evidence>
<keyword evidence="3" id="KW-0732">Signal</keyword>
<keyword evidence="2 5" id="KW-0768">Sushi</keyword>
<dbReference type="SMART" id="SM00032">
    <property type="entry name" value="CCP"/>
    <property type="match status" value="8"/>
</dbReference>
<evidence type="ECO:0000256" key="3">
    <source>
        <dbReference type="ARBA" id="ARBA00022729"/>
    </source>
</evidence>
<keyword evidence="8" id="KW-1185">Reference proteome</keyword>
<comment type="subcellular location">
    <subcellularLocation>
        <location evidence="1">Virion</location>
    </subcellularLocation>
</comment>
<dbReference type="InterPro" id="IPR035976">
    <property type="entry name" value="Sushi/SCR/CCP_sf"/>
</dbReference>
<feature type="domain" description="Sushi" evidence="7">
    <location>
        <begin position="179"/>
        <end position="242"/>
    </location>
</feature>
<dbReference type="Gene3D" id="2.60.40.10">
    <property type="entry name" value="Immunoglobulins"/>
    <property type="match status" value="1"/>
</dbReference>
<dbReference type="InterPro" id="IPR051503">
    <property type="entry name" value="ComplSys_Reg/VirEntry_Med"/>
</dbReference>
<dbReference type="RefSeq" id="XP_029648920.2">
    <property type="nucleotide sequence ID" value="XM_029793060.2"/>
</dbReference>
<sequence length="712" mass="80033">MTVSVDVVEGIEEMTIACNEGTHEPADNITNVICLQNKWVPFIPKCRPNPCKVPELNNGHYHSSLLGRIQSGTEMEHGQTIYAKCENGYETTKFYFTSCKYGEFKNIENISCVEKSCKSLKKITNGTFDEIENGEQLPWIPGTKTKVICENGFIPKNGITNVTCQRGRWQPDEPSCIPKSCLLPFIPNGYFLYRNHKQIQDKLIKNGTAIKTFCDSNHNLSGPKTIVCTYGKWLPKVPVCQKYSCIPLTNSTTSPLVLLQDTHHRKDQEIGSVSLFQDQLHPHGTVVKLACDPSKYKSKNGVTTSTCLNGKWTVTDLECQPFSCLQLKNDSVSSPLTLIGSTSRLMLHSSTVELHCNPQTTIPLNNNIRSVCQYGKWIPSLLECKPRPCVLPEFKETSYRFLNDEPVVNFTIPSGTYIHVICEKPHLIPTVVLCHYGKWVLPVRSCFDGSCYISQSENIDFWTDTGSGEINFKNYVHNSTSIKISCKLNSRLLNGTVNKFTCLEGEWSPHEPFCEKKPVKAPKLLRTNPVCKHPEQGDNVVFVWDNVDSRFKGNSFIANGTSFHARCTDVGNFQLLGSNFLSCQNGIWYGKLPVCQKTEEDESAPPRIYINITTTWSDERIRYVVTANGSVVINAGDRLQLGCSHNLYETKDLEWVPPNDSIPVPESIPETIASNVTGVRLHISHFTPNNVGRYICRIKNSSLFHFVKIIIL</sequence>
<dbReference type="PANTHER" id="PTHR45785">
    <property type="entry name" value="COMPLEMENT FACTOR H-RELATED"/>
    <property type="match status" value="1"/>
</dbReference>
<dbReference type="Pfam" id="PF00084">
    <property type="entry name" value="Sushi"/>
    <property type="match status" value="1"/>
</dbReference>
<dbReference type="PROSITE" id="PS50835">
    <property type="entry name" value="IG_LIKE"/>
    <property type="match status" value="1"/>
</dbReference>
<feature type="domain" description="Sushi" evidence="7">
    <location>
        <begin position="243"/>
        <end position="321"/>
    </location>
</feature>
<dbReference type="AlphaFoldDB" id="A0A6P7TF47"/>
<dbReference type="InterPro" id="IPR007110">
    <property type="entry name" value="Ig-like_dom"/>
</dbReference>
<protein>
    <submittedName>
        <fullName evidence="9">Complement factor H-like</fullName>
    </submittedName>
</protein>
<dbReference type="Gene3D" id="2.10.70.10">
    <property type="entry name" value="Complement Module, domain 1"/>
    <property type="match status" value="3"/>
</dbReference>
<feature type="disulfide bond" evidence="5">
    <location>
        <begin position="149"/>
        <end position="176"/>
    </location>
</feature>
<accession>A0A6P7TF47</accession>
<gene>
    <name evidence="9" type="primary">LOC115222761</name>
</gene>
<dbReference type="SUPFAM" id="SSF57535">
    <property type="entry name" value="Complement control module/SCR domain"/>
    <property type="match status" value="4"/>
</dbReference>